<dbReference type="AlphaFoldDB" id="A0A5J4SPV5"/>
<accession>A0A5J4SPV5</accession>
<dbReference type="SUPFAM" id="SSF81301">
    <property type="entry name" value="Nucleotidyltransferase"/>
    <property type="match status" value="1"/>
</dbReference>
<dbReference type="SUPFAM" id="SSF109604">
    <property type="entry name" value="HD-domain/PDEase-like"/>
    <property type="match status" value="1"/>
</dbReference>
<sequence>MIADRVNMMRQIKDSENEEDRLRVASEASYLYAPLAHKLGLYKLKSELEDLSLKYTQKETYYFLKDKLNETKVSRDKYIATFIEPVKKKLTEAGLKFDIKGRTKSIHSIWDKMQKQKTSFESVYYNIR</sequence>
<keyword evidence="1" id="KW-0418">Kinase</keyword>
<evidence type="ECO:0000313" key="1">
    <source>
        <dbReference type="EMBL" id="KAA6347441.1"/>
    </source>
</evidence>
<name>A0A5J4SPV5_9ZZZZ</name>
<organism evidence="1">
    <name type="scientific">termite gut metagenome</name>
    <dbReference type="NCBI Taxonomy" id="433724"/>
    <lineage>
        <taxon>unclassified sequences</taxon>
        <taxon>metagenomes</taxon>
        <taxon>organismal metagenomes</taxon>
    </lineage>
</organism>
<dbReference type="EC" id="2.7.6.5" evidence="1"/>
<gene>
    <name evidence="1" type="ORF">EZS27_005058</name>
</gene>
<dbReference type="Gene3D" id="3.30.460.10">
    <property type="entry name" value="Beta Polymerase, domain 2"/>
    <property type="match status" value="1"/>
</dbReference>
<dbReference type="PANTHER" id="PTHR21262:SF31">
    <property type="entry name" value="GTP PYROPHOSPHOKINASE"/>
    <property type="match status" value="1"/>
</dbReference>
<dbReference type="GO" id="GO:0016301">
    <property type="term" value="F:kinase activity"/>
    <property type="evidence" value="ECO:0007669"/>
    <property type="project" value="UniProtKB-KW"/>
</dbReference>
<dbReference type="GO" id="GO:0008728">
    <property type="term" value="F:GTP diphosphokinase activity"/>
    <property type="evidence" value="ECO:0007669"/>
    <property type="project" value="UniProtKB-EC"/>
</dbReference>
<comment type="caution">
    <text evidence="1">The sequence shown here is derived from an EMBL/GenBank/DDBJ whole genome shotgun (WGS) entry which is preliminary data.</text>
</comment>
<dbReference type="Gene3D" id="1.10.3210.10">
    <property type="entry name" value="Hypothetical protein af1432"/>
    <property type="match status" value="1"/>
</dbReference>
<keyword evidence="1" id="KW-0808">Transferase</keyword>
<dbReference type="PANTHER" id="PTHR21262">
    <property type="entry name" value="GUANOSINE-3',5'-BIS DIPHOSPHATE 3'-PYROPHOSPHOHYDROLASE"/>
    <property type="match status" value="1"/>
</dbReference>
<dbReference type="EMBL" id="SNRY01000095">
    <property type="protein sequence ID" value="KAA6347441.1"/>
    <property type="molecule type" value="Genomic_DNA"/>
</dbReference>
<dbReference type="GO" id="GO:0005886">
    <property type="term" value="C:plasma membrane"/>
    <property type="evidence" value="ECO:0007669"/>
    <property type="project" value="TreeGrafter"/>
</dbReference>
<protein>
    <submittedName>
        <fullName evidence="1">GTP pyrophosphokinase</fullName>
        <ecNumber evidence="1">2.7.6.5</ecNumber>
    </submittedName>
</protein>
<proteinExistence type="predicted"/>
<reference evidence="1" key="1">
    <citation type="submission" date="2019-03" db="EMBL/GenBank/DDBJ databases">
        <title>Single cell metagenomics reveals metabolic interactions within the superorganism composed of flagellate Streblomastix strix and complex community of Bacteroidetes bacteria on its surface.</title>
        <authorList>
            <person name="Treitli S.C."/>
            <person name="Kolisko M."/>
            <person name="Husnik F."/>
            <person name="Keeling P."/>
            <person name="Hampl V."/>
        </authorList>
    </citation>
    <scope>NUCLEOTIDE SEQUENCE</scope>
    <source>
        <strain evidence="1">STM</strain>
    </source>
</reference>
<dbReference type="InterPro" id="IPR043519">
    <property type="entry name" value="NT_sf"/>
</dbReference>